<dbReference type="RefSeq" id="WP_155114120.1">
    <property type="nucleotide sequence ID" value="NZ_WMIB01000034.1"/>
</dbReference>
<organism evidence="7 8">
    <name type="scientific">Metabacillus mangrovi</name>
    <dbReference type="NCBI Taxonomy" id="1491830"/>
    <lineage>
        <taxon>Bacteria</taxon>
        <taxon>Bacillati</taxon>
        <taxon>Bacillota</taxon>
        <taxon>Bacilli</taxon>
        <taxon>Bacillales</taxon>
        <taxon>Bacillaceae</taxon>
        <taxon>Metabacillus</taxon>
    </lineage>
</organism>
<feature type="transmembrane region" description="Helical" evidence="6">
    <location>
        <begin position="87"/>
        <end position="111"/>
    </location>
</feature>
<dbReference type="Pfam" id="PF04172">
    <property type="entry name" value="LrgB"/>
    <property type="match status" value="1"/>
</dbReference>
<evidence type="ECO:0000313" key="8">
    <source>
        <dbReference type="Proteomes" id="UP000434639"/>
    </source>
</evidence>
<evidence type="ECO:0000256" key="6">
    <source>
        <dbReference type="SAM" id="Phobius"/>
    </source>
</evidence>
<dbReference type="AlphaFoldDB" id="A0A7X2S8G3"/>
<evidence type="ECO:0000256" key="1">
    <source>
        <dbReference type="ARBA" id="ARBA00004651"/>
    </source>
</evidence>
<keyword evidence="3 6" id="KW-0812">Transmembrane</keyword>
<evidence type="ECO:0000256" key="3">
    <source>
        <dbReference type="ARBA" id="ARBA00022692"/>
    </source>
</evidence>
<feature type="transmembrane region" description="Helical" evidence="6">
    <location>
        <begin position="56"/>
        <end position="75"/>
    </location>
</feature>
<dbReference type="GO" id="GO:0005886">
    <property type="term" value="C:plasma membrane"/>
    <property type="evidence" value="ECO:0007669"/>
    <property type="project" value="UniProtKB-SubCell"/>
</dbReference>
<feature type="transmembrane region" description="Helical" evidence="6">
    <location>
        <begin position="145"/>
        <end position="164"/>
    </location>
</feature>
<proteinExistence type="predicted"/>
<evidence type="ECO:0000256" key="4">
    <source>
        <dbReference type="ARBA" id="ARBA00022989"/>
    </source>
</evidence>
<comment type="caution">
    <text evidence="7">The sequence shown here is derived from an EMBL/GenBank/DDBJ whole genome shotgun (WGS) entry which is preliminary data.</text>
</comment>
<reference evidence="7 8" key="1">
    <citation type="journal article" date="2017" name="Int. J. Syst. Evol. Microbiol.">
        <title>Bacillus mangrovi sp. nov., isolated from a sediment sample from a mangrove forest.</title>
        <authorList>
            <person name="Gupta V."/>
            <person name="Singh P.K."/>
            <person name="Korpole S."/>
            <person name="Tanuku N.R.S."/>
            <person name="Pinnaka A.K."/>
        </authorList>
    </citation>
    <scope>NUCLEOTIDE SEQUENCE [LARGE SCALE GENOMIC DNA]</scope>
    <source>
        <strain evidence="7 8">KCTC 33872</strain>
    </source>
</reference>
<dbReference type="PANTHER" id="PTHR30249:SF17">
    <property type="entry name" value="HOLIN-LIKE PROTEIN CIDB"/>
    <property type="match status" value="1"/>
</dbReference>
<name>A0A7X2S8G3_9BACI</name>
<feature type="transmembrane region" description="Helical" evidence="6">
    <location>
        <begin position="28"/>
        <end position="50"/>
    </location>
</feature>
<evidence type="ECO:0000256" key="2">
    <source>
        <dbReference type="ARBA" id="ARBA00022475"/>
    </source>
</evidence>
<keyword evidence="8" id="KW-1185">Reference proteome</keyword>
<gene>
    <name evidence="7" type="ORF">GKZ89_19710</name>
</gene>
<dbReference type="PANTHER" id="PTHR30249">
    <property type="entry name" value="PUTATIVE SEROTONIN TRANSPORTER"/>
    <property type="match status" value="1"/>
</dbReference>
<protein>
    <submittedName>
        <fullName evidence="7">LrgB family protein</fullName>
    </submittedName>
</protein>
<sequence length="225" mass="23493">MTGFLSFTGTILLYQGMKKVHQRLPSPFLIPILTSTAILILILLLTGTAYSAYMQGGSLISGLLGPAVVALAYPLHMQWDRLRKHVLLLVGASLSGTVIGLFSGMYMAILFGMEPEVIRSLVPKSVTAPVAMDIAALIDGVPPLAAVYVMAAGVSGAMFGPFLFRRLKITHPIAVGIGFGAASHGVGTAKALEYGEEEGAVSSAAMTFSAVFASLLCPQIAALLL</sequence>
<evidence type="ECO:0000256" key="5">
    <source>
        <dbReference type="ARBA" id="ARBA00023136"/>
    </source>
</evidence>
<dbReference type="Proteomes" id="UP000434639">
    <property type="component" value="Unassembled WGS sequence"/>
</dbReference>
<keyword evidence="5 6" id="KW-0472">Membrane</keyword>
<dbReference type="EMBL" id="WMIB01000034">
    <property type="protein sequence ID" value="MTH55624.1"/>
    <property type="molecule type" value="Genomic_DNA"/>
</dbReference>
<keyword evidence="4 6" id="KW-1133">Transmembrane helix</keyword>
<dbReference type="InterPro" id="IPR007300">
    <property type="entry name" value="CidB/LrgB"/>
</dbReference>
<keyword evidence="2" id="KW-1003">Cell membrane</keyword>
<evidence type="ECO:0000313" key="7">
    <source>
        <dbReference type="EMBL" id="MTH55624.1"/>
    </source>
</evidence>
<comment type="subcellular location">
    <subcellularLocation>
        <location evidence="1">Cell membrane</location>
        <topology evidence="1">Multi-pass membrane protein</topology>
    </subcellularLocation>
</comment>
<dbReference type="OrthoDB" id="9811701at2"/>
<accession>A0A7X2S8G3</accession>